<evidence type="ECO:0000313" key="3">
    <source>
        <dbReference type="EMBL" id="MDC7683396.1"/>
    </source>
</evidence>
<dbReference type="EMBL" id="JAQQKX010000006">
    <property type="protein sequence ID" value="MDC7683396.1"/>
    <property type="molecule type" value="Genomic_DNA"/>
</dbReference>
<name>A0ABT5HTK7_9CAUL</name>
<proteinExistence type="inferred from homology"/>
<dbReference type="InterPro" id="IPR011250">
    <property type="entry name" value="OMP/PagP_B-barrel"/>
</dbReference>
<organism evidence="3 4">
    <name type="scientific">Asticcacaulis aquaticus</name>
    <dbReference type="NCBI Taxonomy" id="2984212"/>
    <lineage>
        <taxon>Bacteria</taxon>
        <taxon>Pseudomonadati</taxon>
        <taxon>Pseudomonadota</taxon>
        <taxon>Alphaproteobacteria</taxon>
        <taxon>Caulobacterales</taxon>
        <taxon>Caulobacteraceae</taxon>
        <taxon>Asticcacaulis</taxon>
    </lineage>
</organism>
<accession>A0ABT5HTK7</accession>
<dbReference type="Gene3D" id="2.40.160.20">
    <property type="match status" value="1"/>
</dbReference>
<feature type="chain" id="PRO_5045722070" evidence="2">
    <location>
        <begin position="22"/>
        <end position="214"/>
    </location>
</feature>
<dbReference type="Proteomes" id="UP001214854">
    <property type="component" value="Unassembled WGS sequence"/>
</dbReference>
<dbReference type="RefSeq" id="WP_272747869.1">
    <property type="nucleotide sequence ID" value="NZ_JAQQKX010000006.1"/>
</dbReference>
<reference evidence="3 4" key="1">
    <citation type="submission" date="2023-01" db="EMBL/GenBank/DDBJ databases">
        <title>Novel species of the genus Asticcacaulis isolated from rivers.</title>
        <authorList>
            <person name="Lu H."/>
        </authorList>
    </citation>
    <scope>NUCLEOTIDE SEQUENCE [LARGE SCALE GENOMIC DNA]</scope>
    <source>
        <strain evidence="3 4">BYS171W</strain>
    </source>
</reference>
<dbReference type="PANTHER" id="PTHR36920:SF1">
    <property type="entry name" value="OUTER MEMBRANE PROTEIN W"/>
    <property type="match status" value="1"/>
</dbReference>
<keyword evidence="4" id="KW-1185">Reference proteome</keyword>
<dbReference type="SUPFAM" id="SSF56925">
    <property type="entry name" value="OMPA-like"/>
    <property type="match status" value="1"/>
</dbReference>
<evidence type="ECO:0000313" key="4">
    <source>
        <dbReference type="Proteomes" id="UP001214854"/>
    </source>
</evidence>
<keyword evidence="2" id="KW-0732">Signal</keyword>
<sequence>MKAAYCIAASLLALVAGSAAAQEFTPKAKGQLIVNSRITSVAPDESGDILTAAGVDSGLDVKVSDDTIPSLGFTYFLTDHVAVEAILGTSKHEVRAVGGATDVRVHSTWVLPPVVSVQYHFNPKGRVSPYVGAGLNAMIFHSKKDYNGFKVKLDDGTGYALQAGVDVALKGRWSLNADIKKVYFDTNAKINGGALKSDVTLDPLVVSVGVGYRF</sequence>
<comment type="caution">
    <text evidence="3">The sequence shown here is derived from an EMBL/GenBank/DDBJ whole genome shotgun (WGS) entry which is preliminary data.</text>
</comment>
<dbReference type="PANTHER" id="PTHR36920">
    <property type="match status" value="1"/>
</dbReference>
<feature type="signal peptide" evidence="2">
    <location>
        <begin position="1"/>
        <end position="21"/>
    </location>
</feature>
<dbReference type="InterPro" id="IPR005618">
    <property type="entry name" value="OMPW"/>
</dbReference>
<evidence type="ECO:0000256" key="1">
    <source>
        <dbReference type="ARBA" id="ARBA00009330"/>
    </source>
</evidence>
<dbReference type="Pfam" id="PF03922">
    <property type="entry name" value="OmpW"/>
    <property type="match status" value="1"/>
</dbReference>
<evidence type="ECO:0000256" key="2">
    <source>
        <dbReference type="SAM" id="SignalP"/>
    </source>
</evidence>
<gene>
    <name evidence="3" type="ORF">PQU92_08925</name>
</gene>
<comment type="similarity">
    <text evidence="1">Belongs to the OmpW/AlkL family.</text>
</comment>
<protein>
    <submittedName>
        <fullName evidence="3">Outer membrane beta-barrel protein</fullName>
    </submittedName>
</protein>